<dbReference type="CDD" id="cd06261">
    <property type="entry name" value="TM_PBP2"/>
    <property type="match status" value="1"/>
</dbReference>
<evidence type="ECO:0000256" key="6">
    <source>
        <dbReference type="ARBA" id="ARBA00022989"/>
    </source>
</evidence>
<evidence type="ECO:0000256" key="4">
    <source>
        <dbReference type="ARBA" id="ARBA00022519"/>
    </source>
</evidence>
<evidence type="ECO:0000256" key="8">
    <source>
        <dbReference type="RuleBase" id="RU363032"/>
    </source>
</evidence>
<evidence type="ECO:0000256" key="2">
    <source>
        <dbReference type="ARBA" id="ARBA00022448"/>
    </source>
</evidence>
<dbReference type="Proteomes" id="UP001055804">
    <property type="component" value="Unassembled WGS sequence"/>
</dbReference>
<evidence type="ECO:0000313" key="10">
    <source>
        <dbReference type="EMBL" id="MCP1337152.1"/>
    </source>
</evidence>
<dbReference type="RefSeq" id="WP_269333084.1">
    <property type="nucleotide sequence ID" value="NZ_JAMZFT010000002.1"/>
</dbReference>
<dbReference type="PROSITE" id="PS50928">
    <property type="entry name" value="ABC_TM1"/>
    <property type="match status" value="1"/>
</dbReference>
<dbReference type="EMBL" id="JAMZFT010000002">
    <property type="protein sequence ID" value="MCP1337152.1"/>
    <property type="molecule type" value="Genomic_DNA"/>
</dbReference>
<feature type="transmembrane region" description="Helical" evidence="8">
    <location>
        <begin position="65"/>
        <end position="91"/>
    </location>
</feature>
<dbReference type="Gene3D" id="1.10.3720.10">
    <property type="entry name" value="MetI-like"/>
    <property type="match status" value="1"/>
</dbReference>
<reference evidence="10" key="1">
    <citation type="submission" date="2022-06" db="EMBL/GenBank/DDBJ databases">
        <title>Isolation and Genomics of Futiania mangrovii gen. nov., sp. nov., a Rare and Metabolically-versatile member in the Class Alphaproteobacteria.</title>
        <authorList>
            <person name="Liu L."/>
            <person name="Huang W.-C."/>
            <person name="Pan J."/>
            <person name="Li J."/>
            <person name="Huang Y."/>
            <person name="Du H."/>
            <person name="Liu Y."/>
            <person name="Li M."/>
        </authorList>
    </citation>
    <scope>NUCLEOTIDE SEQUENCE</scope>
    <source>
        <strain evidence="10">FT118</strain>
    </source>
</reference>
<feature type="domain" description="ABC transmembrane type-1" evidence="9">
    <location>
        <begin position="65"/>
        <end position="260"/>
    </location>
</feature>
<evidence type="ECO:0000259" key="9">
    <source>
        <dbReference type="PROSITE" id="PS50928"/>
    </source>
</evidence>
<dbReference type="InterPro" id="IPR000515">
    <property type="entry name" value="MetI-like"/>
</dbReference>
<feature type="transmembrane region" description="Helical" evidence="8">
    <location>
        <begin position="111"/>
        <end position="133"/>
    </location>
</feature>
<keyword evidence="4" id="KW-0997">Cell inner membrane</keyword>
<feature type="transmembrane region" description="Helical" evidence="8">
    <location>
        <begin position="242"/>
        <end position="263"/>
    </location>
</feature>
<dbReference type="Pfam" id="PF00528">
    <property type="entry name" value="BPD_transp_1"/>
    <property type="match status" value="1"/>
</dbReference>
<evidence type="ECO:0000313" key="11">
    <source>
        <dbReference type="Proteomes" id="UP001055804"/>
    </source>
</evidence>
<accession>A0A9J6PH55</accession>
<keyword evidence="5 8" id="KW-0812">Transmembrane</keyword>
<dbReference type="PANTHER" id="PTHR43357">
    <property type="entry name" value="INNER MEMBRANE ABC TRANSPORTER PERMEASE PROTEIN YDCV"/>
    <property type="match status" value="1"/>
</dbReference>
<comment type="similarity">
    <text evidence="8">Belongs to the binding-protein-dependent transport system permease family.</text>
</comment>
<feature type="transmembrane region" description="Helical" evidence="8">
    <location>
        <begin position="139"/>
        <end position="163"/>
    </location>
</feature>
<evidence type="ECO:0000256" key="5">
    <source>
        <dbReference type="ARBA" id="ARBA00022692"/>
    </source>
</evidence>
<name>A0A9J6PH55_9PROT</name>
<dbReference type="GO" id="GO:0055085">
    <property type="term" value="P:transmembrane transport"/>
    <property type="evidence" value="ECO:0007669"/>
    <property type="project" value="InterPro"/>
</dbReference>
<keyword evidence="6 8" id="KW-1133">Transmembrane helix</keyword>
<evidence type="ECO:0000256" key="3">
    <source>
        <dbReference type="ARBA" id="ARBA00022475"/>
    </source>
</evidence>
<comment type="caution">
    <text evidence="10">The sequence shown here is derived from an EMBL/GenBank/DDBJ whole genome shotgun (WGS) entry which is preliminary data.</text>
</comment>
<dbReference type="GO" id="GO:0005886">
    <property type="term" value="C:plasma membrane"/>
    <property type="evidence" value="ECO:0007669"/>
    <property type="project" value="UniProtKB-SubCell"/>
</dbReference>
<sequence>MMGHVRIPRLSHFVAFFSMAFLLAPFVIVVGASFDTAEGFAIRFPPRELTLEWYLSLPQKYMDGFVVSLLVAILVAVCSAVLGLMIALALVRGRIIGRAFLESFFRIPVQIPLVVTGAVMMNFAYQVIAITGFNPLTNLTALVVGHSFVAIPYCVGAIGSVLARLDEGLEEAAASLGATQWETFWHVTLPALRPGLLAGMFYAFIFSFGDVPVSLFLVGPSTTTLPIQIFQDMQFDFQPGMLAISAIIVVFSFLAILTVQRVVGLDLVLPSRRK</sequence>
<evidence type="ECO:0000256" key="7">
    <source>
        <dbReference type="ARBA" id="ARBA00023136"/>
    </source>
</evidence>
<organism evidence="10 11">
    <name type="scientific">Futiania mangrovi</name>
    <dbReference type="NCBI Taxonomy" id="2959716"/>
    <lineage>
        <taxon>Bacteria</taxon>
        <taxon>Pseudomonadati</taxon>
        <taxon>Pseudomonadota</taxon>
        <taxon>Alphaproteobacteria</taxon>
        <taxon>Futianiales</taxon>
        <taxon>Futianiaceae</taxon>
        <taxon>Futiania</taxon>
    </lineage>
</organism>
<proteinExistence type="inferred from homology"/>
<comment type="subcellular location">
    <subcellularLocation>
        <location evidence="1">Cell inner membrane</location>
        <topology evidence="1">Multi-pass membrane protein</topology>
    </subcellularLocation>
    <subcellularLocation>
        <location evidence="8">Cell membrane</location>
        <topology evidence="8">Multi-pass membrane protein</topology>
    </subcellularLocation>
</comment>
<dbReference type="AlphaFoldDB" id="A0A9J6PH55"/>
<keyword evidence="7 8" id="KW-0472">Membrane</keyword>
<evidence type="ECO:0000256" key="1">
    <source>
        <dbReference type="ARBA" id="ARBA00004429"/>
    </source>
</evidence>
<keyword evidence="3" id="KW-1003">Cell membrane</keyword>
<protein>
    <submittedName>
        <fullName evidence="10">ABC transporter permease</fullName>
    </submittedName>
</protein>
<dbReference type="SUPFAM" id="SSF161098">
    <property type="entry name" value="MetI-like"/>
    <property type="match status" value="1"/>
</dbReference>
<dbReference type="PANTHER" id="PTHR43357:SF4">
    <property type="entry name" value="INNER MEMBRANE ABC TRANSPORTER PERMEASE PROTEIN YDCV"/>
    <property type="match status" value="1"/>
</dbReference>
<dbReference type="InterPro" id="IPR035906">
    <property type="entry name" value="MetI-like_sf"/>
</dbReference>
<keyword evidence="11" id="KW-1185">Reference proteome</keyword>
<keyword evidence="2 8" id="KW-0813">Transport</keyword>
<gene>
    <name evidence="10" type="ORF">NJQ99_12070</name>
</gene>